<dbReference type="SUPFAM" id="SSF53187">
    <property type="entry name" value="Zn-dependent exopeptidases"/>
    <property type="match status" value="1"/>
</dbReference>
<dbReference type="GO" id="GO:0005737">
    <property type="term" value="C:cytoplasm"/>
    <property type="evidence" value="ECO:0007669"/>
    <property type="project" value="UniProtKB-ARBA"/>
</dbReference>
<dbReference type="InterPro" id="IPR001948">
    <property type="entry name" value="Peptidase_M18"/>
</dbReference>
<evidence type="ECO:0000256" key="4">
    <source>
        <dbReference type="ARBA" id="ARBA00022670"/>
    </source>
</evidence>
<accession>A0A9D1FNJ9</accession>
<dbReference type="InterPro" id="IPR023358">
    <property type="entry name" value="Peptidase_M18_dom2"/>
</dbReference>
<dbReference type="GO" id="GO:0008237">
    <property type="term" value="F:metallopeptidase activity"/>
    <property type="evidence" value="ECO:0007669"/>
    <property type="project" value="UniProtKB-KW"/>
</dbReference>
<comment type="similarity">
    <text evidence="2 9">Belongs to the peptidase M18 family.</text>
</comment>
<dbReference type="EMBL" id="DVJP01000064">
    <property type="protein sequence ID" value="HIS77023.1"/>
    <property type="molecule type" value="Genomic_DNA"/>
</dbReference>
<dbReference type="EC" id="3.4.11.-" evidence="10"/>
<name>A0A9D1FNJ9_9FIRM</name>
<evidence type="ECO:0000256" key="5">
    <source>
        <dbReference type="ARBA" id="ARBA00022723"/>
    </source>
</evidence>
<evidence type="ECO:0000256" key="9">
    <source>
        <dbReference type="RuleBase" id="RU004386"/>
    </source>
</evidence>
<dbReference type="Gene3D" id="3.40.630.10">
    <property type="entry name" value="Zn peptidases"/>
    <property type="match status" value="1"/>
</dbReference>
<sequence>MSNAKELKEALFLEKKHGGLLLSEEELKKAFDFCEEYKNFLNQSKTEREAVDYAVARAEKYGFTPFDPSKAYKAGDKVYLNNRGKALILCVLGKKALTEGVHIMAAHTDSPRLDLKQVPLYEDNEVAYFKTHYYGGIKKYQWGATPLSLHGVVVKADGASVKVSVGEDEGDPAFCVTDLLPHLAADQMKRPAGEILRGEELNLVIGSMPFRDDEASERVKLAILKLLNEKYGITEADFLSAELEVVPAFKACDIGFDRSIVGGYGQDDRVCAYTEMEAVFGAENPENTVMCIFADKEEIGSCGNTGMKCAFLRHFIEDLAAAHGIAGRTVLAKSKCLSADVSAAFDPTFPDVSERKNNAFLNYGVSICKYTGSRGKGGSSDASAEFMGWVRRMLDNGGVLWQTSELGKVDQGGGGTVAAYIAELDVDTIDVGVPVLSMHAPFELTSKIDVYSTYRAFAEFSK</sequence>
<comment type="cofactor">
    <cofactor evidence="1 10">
        <name>Zn(2+)</name>
        <dbReference type="ChEBI" id="CHEBI:29105"/>
    </cofactor>
</comment>
<evidence type="ECO:0000256" key="7">
    <source>
        <dbReference type="ARBA" id="ARBA00022833"/>
    </source>
</evidence>
<gene>
    <name evidence="11" type="ORF">IAB51_09510</name>
</gene>
<evidence type="ECO:0000256" key="10">
    <source>
        <dbReference type="RuleBase" id="RU004387"/>
    </source>
</evidence>
<dbReference type="NCBIfam" id="NF002600">
    <property type="entry name" value="PRK02256.1"/>
    <property type="match status" value="1"/>
</dbReference>
<evidence type="ECO:0000256" key="8">
    <source>
        <dbReference type="ARBA" id="ARBA00023049"/>
    </source>
</evidence>
<keyword evidence="5 9" id="KW-0479">Metal-binding</keyword>
<dbReference type="PRINTS" id="PR00932">
    <property type="entry name" value="AMINO1PTASE"/>
</dbReference>
<dbReference type="Gene3D" id="2.30.250.10">
    <property type="entry name" value="Aminopeptidase i, Domain 2"/>
    <property type="match status" value="1"/>
</dbReference>
<evidence type="ECO:0000313" key="11">
    <source>
        <dbReference type="EMBL" id="HIS77023.1"/>
    </source>
</evidence>
<protein>
    <recommendedName>
        <fullName evidence="10">M18 family aminopeptidase</fullName>
        <ecNumber evidence="10">3.4.11.-</ecNumber>
    </recommendedName>
</protein>
<dbReference type="GO" id="GO:0008270">
    <property type="term" value="F:zinc ion binding"/>
    <property type="evidence" value="ECO:0007669"/>
    <property type="project" value="InterPro"/>
</dbReference>
<dbReference type="GO" id="GO:0004177">
    <property type="term" value="F:aminopeptidase activity"/>
    <property type="evidence" value="ECO:0007669"/>
    <property type="project" value="UniProtKB-KW"/>
</dbReference>
<organism evidence="11 12">
    <name type="scientific">Candidatus Merdivicinus excrementipullorum</name>
    <dbReference type="NCBI Taxonomy" id="2840867"/>
    <lineage>
        <taxon>Bacteria</taxon>
        <taxon>Bacillati</taxon>
        <taxon>Bacillota</taxon>
        <taxon>Clostridia</taxon>
        <taxon>Eubacteriales</taxon>
        <taxon>Oscillospiraceae</taxon>
        <taxon>Oscillospiraceae incertae sedis</taxon>
        <taxon>Candidatus Merdivicinus</taxon>
    </lineage>
</organism>
<evidence type="ECO:0000256" key="6">
    <source>
        <dbReference type="ARBA" id="ARBA00022801"/>
    </source>
</evidence>
<keyword evidence="3 9" id="KW-0031">Aminopeptidase</keyword>
<evidence type="ECO:0000313" key="12">
    <source>
        <dbReference type="Proteomes" id="UP000824002"/>
    </source>
</evidence>
<reference evidence="11" key="1">
    <citation type="submission" date="2020-10" db="EMBL/GenBank/DDBJ databases">
        <authorList>
            <person name="Gilroy R."/>
        </authorList>
    </citation>
    <scope>NUCLEOTIDE SEQUENCE</scope>
    <source>
        <strain evidence="11">CHK199-13235</strain>
    </source>
</reference>
<dbReference type="GO" id="GO:0006508">
    <property type="term" value="P:proteolysis"/>
    <property type="evidence" value="ECO:0007669"/>
    <property type="project" value="UniProtKB-KW"/>
</dbReference>
<evidence type="ECO:0000256" key="2">
    <source>
        <dbReference type="ARBA" id="ARBA00008290"/>
    </source>
</evidence>
<comment type="caution">
    <text evidence="11">The sequence shown here is derived from an EMBL/GenBank/DDBJ whole genome shotgun (WGS) entry which is preliminary data.</text>
</comment>
<dbReference type="Pfam" id="PF02127">
    <property type="entry name" value="Peptidase_M18"/>
    <property type="match status" value="1"/>
</dbReference>
<evidence type="ECO:0000256" key="3">
    <source>
        <dbReference type="ARBA" id="ARBA00022438"/>
    </source>
</evidence>
<keyword evidence="8 9" id="KW-0482">Metalloprotease</keyword>
<proteinExistence type="inferred from homology"/>
<dbReference type="PANTHER" id="PTHR28570">
    <property type="entry name" value="ASPARTYL AMINOPEPTIDASE"/>
    <property type="match status" value="1"/>
</dbReference>
<dbReference type="AlphaFoldDB" id="A0A9D1FNJ9"/>
<dbReference type="FunFam" id="2.30.250.10:FF:000006">
    <property type="entry name" value="Probable M18 family aminopeptidase 1"/>
    <property type="match status" value="1"/>
</dbReference>
<keyword evidence="7 9" id="KW-0862">Zinc</keyword>
<reference evidence="11" key="2">
    <citation type="journal article" date="2021" name="PeerJ">
        <title>Extensive microbial diversity within the chicken gut microbiome revealed by metagenomics and culture.</title>
        <authorList>
            <person name="Gilroy R."/>
            <person name="Ravi A."/>
            <person name="Getino M."/>
            <person name="Pursley I."/>
            <person name="Horton D.L."/>
            <person name="Alikhan N.F."/>
            <person name="Baker D."/>
            <person name="Gharbi K."/>
            <person name="Hall N."/>
            <person name="Watson M."/>
            <person name="Adriaenssens E.M."/>
            <person name="Foster-Nyarko E."/>
            <person name="Jarju S."/>
            <person name="Secka A."/>
            <person name="Antonio M."/>
            <person name="Oren A."/>
            <person name="Chaudhuri R.R."/>
            <person name="La Ragione R."/>
            <person name="Hildebrand F."/>
            <person name="Pallen M.J."/>
        </authorList>
    </citation>
    <scope>NUCLEOTIDE SEQUENCE</scope>
    <source>
        <strain evidence="11">CHK199-13235</strain>
    </source>
</reference>
<dbReference type="SUPFAM" id="SSF101821">
    <property type="entry name" value="Aminopeptidase/glucanase lid domain"/>
    <property type="match status" value="1"/>
</dbReference>
<keyword evidence="4 9" id="KW-0645">Protease</keyword>
<dbReference type="PANTHER" id="PTHR28570:SF2">
    <property type="entry name" value="M18 FAMILY AMINOPEPTIDASE 1-RELATED"/>
    <property type="match status" value="1"/>
</dbReference>
<keyword evidence="6 9" id="KW-0378">Hydrolase</keyword>
<evidence type="ECO:0000256" key="1">
    <source>
        <dbReference type="ARBA" id="ARBA00001947"/>
    </source>
</evidence>
<dbReference type="Proteomes" id="UP000824002">
    <property type="component" value="Unassembled WGS sequence"/>
</dbReference>